<evidence type="ECO:0000313" key="3">
    <source>
        <dbReference type="Proteomes" id="UP000796880"/>
    </source>
</evidence>
<evidence type="ECO:0000256" key="1">
    <source>
        <dbReference type="SAM" id="MobiDB-lite"/>
    </source>
</evidence>
<keyword evidence="3" id="KW-1185">Reference proteome</keyword>
<dbReference type="PANTHER" id="PTHR36376:SF1">
    <property type="entry name" value="OS09G0514700 PROTEIN"/>
    <property type="match status" value="1"/>
</dbReference>
<organism evidence="2 3">
    <name type="scientific">Rhamnella rubrinervis</name>
    <dbReference type="NCBI Taxonomy" id="2594499"/>
    <lineage>
        <taxon>Eukaryota</taxon>
        <taxon>Viridiplantae</taxon>
        <taxon>Streptophyta</taxon>
        <taxon>Embryophyta</taxon>
        <taxon>Tracheophyta</taxon>
        <taxon>Spermatophyta</taxon>
        <taxon>Magnoliopsida</taxon>
        <taxon>eudicotyledons</taxon>
        <taxon>Gunneridae</taxon>
        <taxon>Pentapetalae</taxon>
        <taxon>rosids</taxon>
        <taxon>fabids</taxon>
        <taxon>Rosales</taxon>
        <taxon>Rhamnaceae</taxon>
        <taxon>rhamnoid group</taxon>
        <taxon>Rhamneae</taxon>
        <taxon>Rhamnella</taxon>
    </lineage>
</organism>
<reference evidence="2" key="1">
    <citation type="submission" date="2020-03" db="EMBL/GenBank/DDBJ databases">
        <title>A high-quality chromosome-level genome assembly of a woody plant with both climbing and erect habits, Rhamnella rubrinervis.</title>
        <authorList>
            <person name="Lu Z."/>
            <person name="Yang Y."/>
            <person name="Zhu X."/>
            <person name="Sun Y."/>
        </authorList>
    </citation>
    <scope>NUCLEOTIDE SEQUENCE</scope>
    <source>
        <strain evidence="2">BYM</strain>
        <tissue evidence="2">Leaf</tissue>
    </source>
</reference>
<accession>A0A8K0HMW0</accession>
<name>A0A8K0HMW0_9ROSA</name>
<comment type="caution">
    <text evidence="2">The sequence shown here is derived from an EMBL/GenBank/DDBJ whole genome shotgun (WGS) entry which is preliminary data.</text>
</comment>
<evidence type="ECO:0000313" key="2">
    <source>
        <dbReference type="EMBL" id="KAF3455712.1"/>
    </source>
</evidence>
<dbReference type="OrthoDB" id="603754at2759"/>
<dbReference type="EMBL" id="VOIH02000001">
    <property type="protein sequence ID" value="KAF3455712.1"/>
    <property type="molecule type" value="Genomic_DNA"/>
</dbReference>
<gene>
    <name evidence="2" type="ORF">FNV43_RR00354</name>
</gene>
<dbReference type="PANTHER" id="PTHR36376">
    <property type="entry name" value="OS09G0514700 PROTEIN"/>
    <property type="match status" value="1"/>
</dbReference>
<feature type="region of interest" description="Disordered" evidence="1">
    <location>
        <begin position="201"/>
        <end position="223"/>
    </location>
</feature>
<dbReference type="AlphaFoldDB" id="A0A8K0HMW0"/>
<dbReference type="Proteomes" id="UP000796880">
    <property type="component" value="Unassembled WGS sequence"/>
</dbReference>
<sequence>MANKANEVFYDNLTRKELQSMCKIYGLPANKSHSELAKSLIAYAEEGKNGSMLNLKKMSHSKCNGNGLNHSEAQRIDIGEDLTLIGDGLGANMPQIICREINVGSCPAEAAFSARIESSTKVPSSFEYYVRSEEGINLYVDLNSSPSDWTKTFKNEVYVSENIQSNKCQNLHWGLGCSGEGDKELKRSFIGDISSGKIKDGHVHARSSSGSKMTISDRKGLDQQDKGDRLLSCNISVDVSEQLDEDQALNSFKLTSCAENHRISVAESCAKDGCNVVIHSDVIDPPQINLVCESAVNSISDGPLSHVTSEHQNSNLDECQNSTLKYVCNLADTAMVQPGCSVSGSIEIQSSEVASCHKEAPFSPCENGGLPGLVDPNHKTETEKGGLANSNELNPDAYENHLPLYAEEWERSNTTNGWESSECSQFSNTCGRTYFSSKNLDAKEELLQRKKKHIEGVHQSGYGKAYNTKILRSMKRNTRKDLRRRSMRLISKVF</sequence>
<protein>
    <submittedName>
        <fullName evidence="2">Uncharacterized protein</fullName>
    </submittedName>
</protein>
<proteinExistence type="predicted"/>